<dbReference type="Pfam" id="PF12822">
    <property type="entry name" value="ECF_trnsprt"/>
    <property type="match status" value="1"/>
</dbReference>
<gene>
    <name evidence="10" type="ORF">SAMN02194393_01641</name>
</gene>
<name>A0A1T5K5P6_9FIRM</name>
<keyword evidence="4 8" id="KW-1003">Cell membrane</keyword>
<dbReference type="Gene3D" id="1.10.1760.20">
    <property type="match status" value="1"/>
</dbReference>
<dbReference type="STRING" id="36842.SAMN02194393_01641"/>
<keyword evidence="7 8" id="KW-0472">Membrane</keyword>
<evidence type="ECO:0000256" key="9">
    <source>
        <dbReference type="SAM" id="Phobius"/>
    </source>
</evidence>
<proteinExistence type="inferred from homology"/>
<evidence type="ECO:0000313" key="11">
    <source>
        <dbReference type="Proteomes" id="UP000190285"/>
    </source>
</evidence>
<evidence type="ECO:0000256" key="4">
    <source>
        <dbReference type="ARBA" id="ARBA00022475"/>
    </source>
</evidence>
<comment type="function">
    <text evidence="8">Probably a riboflavin-binding protein that interacts with the energy-coupling factor (ECF) ABC-transporter complex.</text>
</comment>
<reference evidence="10 11" key="1">
    <citation type="submission" date="2017-02" db="EMBL/GenBank/DDBJ databases">
        <authorList>
            <person name="Peterson S.W."/>
        </authorList>
    </citation>
    <scope>NUCLEOTIDE SEQUENCE [LARGE SCALE GENOMIC DNA]</scope>
    <source>
        <strain evidence="10 11">M1</strain>
    </source>
</reference>
<feature type="transmembrane region" description="Helical" evidence="9">
    <location>
        <begin position="6"/>
        <end position="24"/>
    </location>
</feature>
<feature type="transmembrane region" description="Helical" evidence="9">
    <location>
        <begin position="106"/>
        <end position="129"/>
    </location>
</feature>
<evidence type="ECO:0000256" key="3">
    <source>
        <dbReference type="ARBA" id="ARBA00022448"/>
    </source>
</evidence>
<dbReference type="InterPro" id="IPR025720">
    <property type="entry name" value="RibU"/>
</dbReference>
<accession>A0A1T5K5P6</accession>
<dbReference type="PANTHER" id="PTHR38438:SF1">
    <property type="entry name" value="RIBOFLAVIN TRANSPORTER RIBU"/>
    <property type="match status" value="1"/>
</dbReference>
<feature type="transmembrane region" description="Helical" evidence="9">
    <location>
        <begin position="149"/>
        <end position="168"/>
    </location>
</feature>
<comment type="similarity">
    <text evidence="2 8">Belongs to the prokaryotic riboflavin transporter (P-RFT) (TC 2.A.87) family.</text>
</comment>
<comment type="subcellular location">
    <subcellularLocation>
        <location evidence="1">Cell membrane</location>
        <topology evidence="1">Multi-pass membrane protein</topology>
    </subcellularLocation>
</comment>
<dbReference type="GO" id="GO:0032217">
    <property type="term" value="F:riboflavin transmembrane transporter activity"/>
    <property type="evidence" value="ECO:0007669"/>
    <property type="project" value="UniProtKB-UniRule"/>
</dbReference>
<dbReference type="PIRSF" id="PIRSF037778">
    <property type="entry name" value="UCP037778_transp_RibU"/>
    <property type="match status" value="1"/>
</dbReference>
<keyword evidence="3 8" id="KW-0813">Transport</keyword>
<evidence type="ECO:0000256" key="7">
    <source>
        <dbReference type="ARBA" id="ARBA00023136"/>
    </source>
</evidence>
<keyword evidence="5 9" id="KW-0812">Transmembrane</keyword>
<organism evidence="10 11">
    <name type="scientific">Maledivibacter halophilus</name>
    <dbReference type="NCBI Taxonomy" id="36842"/>
    <lineage>
        <taxon>Bacteria</taxon>
        <taxon>Bacillati</taxon>
        <taxon>Bacillota</taxon>
        <taxon>Clostridia</taxon>
        <taxon>Peptostreptococcales</taxon>
        <taxon>Caminicellaceae</taxon>
        <taxon>Maledivibacter</taxon>
    </lineage>
</organism>
<evidence type="ECO:0000256" key="1">
    <source>
        <dbReference type="ARBA" id="ARBA00004651"/>
    </source>
</evidence>
<dbReference type="AlphaFoldDB" id="A0A1T5K5P6"/>
<feature type="transmembrane region" description="Helical" evidence="9">
    <location>
        <begin position="44"/>
        <end position="68"/>
    </location>
</feature>
<dbReference type="EMBL" id="FUZT01000003">
    <property type="protein sequence ID" value="SKC58944.1"/>
    <property type="molecule type" value="Genomic_DNA"/>
</dbReference>
<keyword evidence="11" id="KW-1185">Reference proteome</keyword>
<dbReference type="PANTHER" id="PTHR38438">
    <property type="entry name" value="RIBOFLAVIN TRANSPORTER RIBU"/>
    <property type="match status" value="1"/>
</dbReference>
<evidence type="ECO:0000313" key="10">
    <source>
        <dbReference type="EMBL" id="SKC58944.1"/>
    </source>
</evidence>
<protein>
    <recommendedName>
        <fullName evidence="8">Riboflavin transporter</fullName>
    </recommendedName>
</protein>
<dbReference type="GO" id="GO:0005886">
    <property type="term" value="C:plasma membrane"/>
    <property type="evidence" value="ECO:0007669"/>
    <property type="project" value="UniProtKB-SubCell"/>
</dbReference>
<evidence type="ECO:0000256" key="5">
    <source>
        <dbReference type="ARBA" id="ARBA00022692"/>
    </source>
</evidence>
<evidence type="ECO:0000256" key="2">
    <source>
        <dbReference type="ARBA" id="ARBA00005540"/>
    </source>
</evidence>
<evidence type="ECO:0000256" key="6">
    <source>
        <dbReference type="ARBA" id="ARBA00022989"/>
    </source>
</evidence>
<dbReference type="RefSeq" id="WP_079490747.1">
    <property type="nucleotide sequence ID" value="NZ_FUZT01000003.1"/>
</dbReference>
<dbReference type="Proteomes" id="UP000190285">
    <property type="component" value="Unassembled WGS sequence"/>
</dbReference>
<evidence type="ECO:0000256" key="8">
    <source>
        <dbReference type="PIRNR" id="PIRNR037778"/>
    </source>
</evidence>
<dbReference type="InterPro" id="IPR024529">
    <property type="entry name" value="ECF_trnsprt_substrate-spec"/>
</dbReference>
<sequence>MFKVKKMTTMAMLIALSVILIYTIRFPIIPSAPFLEYEPADIPIIIGALIYGTVNGLILTVVASFIQALTVSSASGWIGFVMHVLSTGTLVLVSSTIYHRIRSFKGLVIGLILSCFAMTLVMVPTNLFFTVKFLGVPYEAVKSMLIPAIIPFNLLKSIINSVAIGFVYKGIRVVIKEKSHNMTIKHNV</sequence>
<keyword evidence="6 9" id="KW-1133">Transmembrane helix</keyword>